<evidence type="ECO:0000313" key="2">
    <source>
        <dbReference type="Proteomes" id="UP000078540"/>
    </source>
</evidence>
<dbReference type="Proteomes" id="UP000078540">
    <property type="component" value="Unassembled WGS sequence"/>
</dbReference>
<organism evidence="1 2">
    <name type="scientific">Atta colombica</name>
    <dbReference type="NCBI Taxonomy" id="520822"/>
    <lineage>
        <taxon>Eukaryota</taxon>
        <taxon>Metazoa</taxon>
        <taxon>Ecdysozoa</taxon>
        <taxon>Arthropoda</taxon>
        <taxon>Hexapoda</taxon>
        <taxon>Insecta</taxon>
        <taxon>Pterygota</taxon>
        <taxon>Neoptera</taxon>
        <taxon>Endopterygota</taxon>
        <taxon>Hymenoptera</taxon>
        <taxon>Apocrita</taxon>
        <taxon>Aculeata</taxon>
        <taxon>Formicoidea</taxon>
        <taxon>Formicidae</taxon>
        <taxon>Myrmicinae</taxon>
        <taxon>Atta</taxon>
    </lineage>
</organism>
<evidence type="ECO:0000313" key="1">
    <source>
        <dbReference type="EMBL" id="KYM76868.1"/>
    </source>
</evidence>
<gene>
    <name evidence="1" type="ORF">ALC53_12757</name>
</gene>
<reference evidence="1 2" key="1">
    <citation type="submission" date="2015-09" db="EMBL/GenBank/DDBJ databases">
        <title>Atta colombica WGS genome.</title>
        <authorList>
            <person name="Nygaard S."/>
            <person name="Hu H."/>
            <person name="Boomsma J."/>
            <person name="Zhang G."/>
        </authorList>
    </citation>
    <scope>NUCLEOTIDE SEQUENCE [LARGE SCALE GENOMIC DNA]</scope>
    <source>
        <strain evidence="1">Treedump-2</strain>
        <tissue evidence="1">Whole body</tissue>
    </source>
</reference>
<protein>
    <submittedName>
        <fullName evidence="1">Uncharacterized protein</fullName>
    </submittedName>
</protein>
<dbReference type="AlphaFoldDB" id="A0A195AX92"/>
<proteinExistence type="predicted"/>
<accession>A0A195AX92</accession>
<sequence>SVVTDHGLQGDHEFDWENVIILNESHRKKLVSKMLFIRRQADRRCLCNSNCLEWTASAKPRTYVSLMKYSSCDSNSSC</sequence>
<feature type="non-terminal residue" evidence="1">
    <location>
        <position position="1"/>
    </location>
</feature>
<name>A0A195AX92_9HYME</name>
<keyword evidence="2" id="KW-1185">Reference proteome</keyword>
<dbReference type="EMBL" id="KQ976716">
    <property type="protein sequence ID" value="KYM76868.1"/>
    <property type="molecule type" value="Genomic_DNA"/>
</dbReference>